<dbReference type="EMBL" id="AUWU02000003">
    <property type="protein sequence ID" value="KAH0575621.1"/>
    <property type="molecule type" value="Genomic_DNA"/>
</dbReference>
<dbReference type="AlphaFoldDB" id="V6LIC1"/>
<evidence type="ECO:0000313" key="1">
    <source>
        <dbReference type="EMBL" id="EST44063.1"/>
    </source>
</evidence>
<dbReference type="InterPro" id="IPR036322">
    <property type="entry name" value="WD40_repeat_dom_sf"/>
</dbReference>
<dbReference type="VEuPathDB" id="GiardiaDB:SS50377_23261"/>
<evidence type="ECO:0000313" key="3">
    <source>
        <dbReference type="Proteomes" id="UP000018208"/>
    </source>
</evidence>
<gene>
    <name evidence="1" type="ORF">SS50377_16129</name>
    <name evidence="2" type="ORF">SS50377_23261</name>
</gene>
<proteinExistence type="predicted"/>
<reference evidence="2" key="2">
    <citation type="submission" date="2020-12" db="EMBL/GenBank/DDBJ databases">
        <title>New Spironucleus salmonicida genome in near-complete chromosomes.</title>
        <authorList>
            <person name="Xu F."/>
            <person name="Kurt Z."/>
            <person name="Jimenez-Gonzalez A."/>
            <person name="Astvaldsson A."/>
            <person name="Andersson J.O."/>
            <person name="Svard S.G."/>
        </authorList>
    </citation>
    <scope>NUCLEOTIDE SEQUENCE</scope>
    <source>
        <strain evidence="2">ATCC 50377</strain>
    </source>
</reference>
<dbReference type="Proteomes" id="UP000018208">
    <property type="component" value="Unassembled WGS sequence"/>
</dbReference>
<protein>
    <submittedName>
        <fullName evidence="1">Uncharacterized protein</fullName>
    </submittedName>
</protein>
<sequence>MNRIAIVTNDGTLALFEFNFPNLIQILATQISSSSLFNIKFHGQKFVISDKKTIQVYNQNKQQYEYPVDAVSSLASINNFLIISSPSQTFIYDQENAFTTTDSSILVRIIQNVPILADNKNFMIYQLPDKILSKVNYQKHLGEYLVDYDLINNNLLVIGQRKIIKLSSQQDEIIQSFVLENEKIICYCKFKNLIYIGCESGKIIQLSLELQVLRKSGVSNQRIKSLKQFGDFIVYATTSGKIGVLSIDEDDTILRISEIDIKRRINDLDICGGCYIQEEGCGEGEE</sequence>
<reference evidence="1 2" key="1">
    <citation type="journal article" date="2014" name="PLoS Genet.">
        <title>The Genome of Spironucleus salmonicida Highlights a Fish Pathogen Adapted to Fluctuating Environments.</title>
        <authorList>
            <person name="Xu F."/>
            <person name="Jerlstrom-Hultqvist J."/>
            <person name="Einarsson E."/>
            <person name="Astvaldsson A."/>
            <person name="Svard S.G."/>
            <person name="Andersson J.O."/>
        </authorList>
    </citation>
    <scope>NUCLEOTIDE SEQUENCE</scope>
    <source>
        <strain evidence="2">ATCC 50377</strain>
    </source>
</reference>
<organism evidence="1">
    <name type="scientific">Spironucleus salmonicida</name>
    <dbReference type="NCBI Taxonomy" id="348837"/>
    <lineage>
        <taxon>Eukaryota</taxon>
        <taxon>Metamonada</taxon>
        <taxon>Diplomonadida</taxon>
        <taxon>Hexamitidae</taxon>
        <taxon>Hexamitinae</taxon>
        <taxon>Spironucleus</taxon>
    </lineage>
</organism>
<evidence type="ECO:0000313" key="2">
    <source>
        <dbReference type="EMBL" id="KAH0575621.1"/>
    </source>
</evidence>
<dbReference type="SUPFAM" id="SSF50978">
    <property type="entry name" value="WD40 repeat-like"/>
    <property type="match status" value="1"/>
</dbReference>
<dbReference type="EMBL" id="KI546129">
    <property type="protein sequence ID" value="EST44063.1"/>
    <property type="molecule type" value="Genomic_DNA"/>
</dbReference>
<name>V6LIC1_9EUKA</name>
<accession>V6LIC1</accession>
<keyword evidence="3" id="KW-1185">Reference proteome</keyword>